<dbReference type="SUPFAM" id="SSF53790">
    <property type="entry name" value="Tetrapyrrole methylase"/>
    <property type="match status" value="1"/>
</dbReference>
<evidence type="ECO:0000256" key="2">
    <source>
        <dbReference type="ARBA" id="ARBA00022552"/>
    </source>
</evidence>
<comment type="subcellular location">
    <subcellularLocation>
        <location evidence="6">Cytoplasm</location>
    </subcellularLocation>
</comment>
<keyword evidence="5 6" id="KW-0949">S-adenosyl-L-methionine</keyword>
<dbReference type="Gene3D" id="3.40.1010.10">
    <property type="entry name" value="Cobalt-precorrin-4 Transmethylase, Domain 1"/>
    <property type="match status" value="1"/>
</dbReference>
<dbReference type="CDD" id="cd11648">
    <property type="entry name" value="RsmI"/>
    <property type="match status" value="1"/>
</dbReference>
<evidence type="ECO:0000259" key="7">
    <source>
        <dbReference type="Pfam" id="PF00590"/>
    </source>
</evidence>
<evidence type="ECO:0000256" key="3">
    <source>
        <dbReference type="ARBA" id="ARBA00022603"/>
    </source>
</evidence>
<gene>
    <name evidence="6" type="primary">rsmI</name>
    <name evidence="8" type="ORF">SAMN04488134_1073</name>
</gene>
<dbReference type="InterPro" id="IPR014776">
    <property type="entry name" value="4pyrrole_Mease_sub2"/>
</dbReference>
<keyword evidence="1 6" id="KW-0963">Cytoplasm</keyword>
<proteinExistence type="inferred from homology"/>
<dbReference type="FunFam" id="3.30.950.10:FF:000002">
    <property type="entry name" value="Ribosomal RNA small subunit methyltransferase I"/>
    <property type="match status" value="1"/>
</dbReference>
<dbReference type="FunFam" id="3.40.1010.10:FF:000002">
    <property type="entry name" value="Ribosomal RNA small subunit methyltransferase I"/>
    <property type="match status" value="1"/>
</dbReference>
<accession>A0A1H8PAQ5</accession>
<comment type="similarity">
    <text evidence="6">Belongs to the methyltransferase superfamily. RsmI family.</text>
</comment>
<organism evidence="8 9">
    <name type="scientific">Amphibacillus marinus</name>
    <dbReference type="NCBI Taxonomy" id="872970"/>
    <lineage>
        <taxon>Bacteria</taxon>
        <taxon>Bacillati</taxon>
        <taxon>Bacillota</taxon>
        <taxon>Bacilli</taxon>
        <taxon>Bacillales</taxon>
        <taxon>Bacillaceae</taxon>
        <taxon>Amphibacillus</taxon>
    </lineage>
</organism>
<dbReference type="InterPro" id="IPR008189">
    <property type="entry name" value="rRNA_ssu_MeTfrase_I"/>
</dbReference>
<evidence type="ECO:0000313" key="8">
    <source>
        <dbReference type="EMBL" id="SEO38804.1"/>
    </source>
</evidence>
<dbReference type="Pfam" id="PF00590">
    <property type="entry name" value="TP_methylase"/>
    <property type="match status" value="1"/>
</dbReference>
<dbReference type="EMBL" id="FODJ01000007">
    <property type="protein sequence ID" value="SEO38804.1"/>
    <property type="molecule type" value="Genomic_DNA"/>
</dbReference>
<dbReference type="EC" id="2.1.1.198" evidence="6"/>
<dbReference type="InterPro" id="IPR000878">
    <property type="entry name" value="4pyrrol_Mease"/>
</dbReference>
<dbReference type="STRING" id="872970.SAMN04488134_1073"/>
<comment type="function">
    <text evidence="6">Catalyzes the 2'-O-methylation of the ribose of cytidine 1402 (C1402) in 16S rRNA.</text>
</comment>
<dbReference type="InterPro" id="IPR014777">
    <property type="entry name" value="4pyrrole_Mease_sub1"/>
</dbReference>
<keyword evidence="2 6" id="KW-0698">rRNA processing</keyword>
<keyword evidence="9" id="KW-1185">Reference proteome</keyword>
<dbReference type="NCBIfam" id="TIGR00096">
    <property type="entry name" value="16S rRNA (cytidine(1402)-2'-O)-methyltransferase"/>
    <property type="match status" value="1"/>
</dbReference>
<dbReference type="PANTHER" id="PTHR46111:SF1">
    <property type="entry name" value="RIBOSOMAL RNA SMALL SUBUNIT METHYLTRANSFERASE I"/>
    <property type="match status" value="1"/>
</dbReference>
<sequence length="290" mass="32797">MNNQHSFQNIAGEGTLYIVPTPIGNLDDITIRALNTLKLVDLIAAEDTRHTRKLLTHFDIHCALISYHEHSQEHKKDQLISQLEAGKQIALVSDAGMPGISDPGTPLIQAAIAKQIKVIVLPGANAALCALVGSGLDTRQFYFYGFLPRKNKEREQALTFLKSQTSTLLIYESPYRVKSTLIELEEMLGDRKATLARELTKKFEQYVRGSLSEIRAWSEANEVKGECCLVIEGGNLEAIEQSKWWIAYTVVEHIQYYMSNDELSSKEAIKLVAKDREMKKRDVYNQYHIE</sequence>
<dbReference type="HAMAP" id="MF_01877">
    <property type="entry name" value="16SrRNA_methyltr_I"/>
    <property type="match status" value="1"/>
</dbReference>
<dbReference type="InterPro" id="IPR035996">
    <property type="entry name" value="4pyrrol_Methylase_sf"/>
</dbReference>
<dbReference type="OrthoDB" id="9809084at2"/>
<dbReference type="InterPro" id="IPR018063">
    <property type="entry name" value="SAM_MeTrfase_RsmI_CS"/>
</dbReference>
<keyword evidence="4 6" id="KW-0808">Transferase</keyword>
<dbReference type="PIRSF" id="PIRSF005917">
    <property type="entry name" value="MTase_YraL"/>
    <property type="match status" value="1"/>
</dbReference>
<dbReference type="GO" id="GO:0070677">
    <property type="term" value="F:rRNA (cytosine-2'-O-)-methyltransferase activity"/>
    <property type="evidence" value="ECO:0007669"/>
    <property type="project" value="UniProtKB-UniRule"/>
</dbReference>
<evidence type="ECO:0000256" key="1">
    <source>
        <dbReference type="ARBA" id="ARBA00022490"/>
    </source>
</evidence>
<dbReference type="PROSITE" id="PS01296">
    <property type="entry name" value="RSMI"/>
    <property type="match status" value="1"/>
</dbReference>
<feature type="domain" description="Tetrapyrrole methylase" evidence="7">
    <location>
        <begin position="15"/>
        <end position="214"/>
    </location>
</feature>
<dbReference type="GO" id="GO:0005737">
    <property type="term" value="C:cytoplasm"/>
    <property type="evidence" value="ECO:0007669"/>
    <property type="project" value="UniProtKB-SubCell"/>
</dbReference>
<keyword evidence="3 6" id="KW-0489">Methyltransferase</keyword>
<protein>
    <recommendedName>
        <fullName evidence="6">Ribosomal RNA small subunit methyltransferase I</fullName>
        <ecNumber evidence="6">2.1.1.198</ecNumber>
    </recommendedName>
    <alternativeName>
        <fullName evidence="6">16S rRNA 2'-O-ribose C1402 methyltransferase</fullName>
    </alternativeName>
    <alternativeName>
        <fullName evidence="6">rRNA (cytidine-2'-O-)-methyltransferase RsmI</fullName>
    </alternativeName>
</protein>
<evidence type="ECO:0000313" key="9">
    <source>
        <dbReference type="Proteomes" id="UP000199300"/>
    </source>
</evidence>
<comment type="catalytic activity">
    <reaction evidence="6">
        <text>cytidine(1402) in 16S rRNA + S-adenosyl-L-methionine = 2'-O-methylcytidine(1402) in 16S rRNA + S-adenosyl-L-homocysteine + H(+)</text>
        <dbReference type="Rhea" id="RHEA:42924"/>
        <dbReference type="Rhea" id="RHEA-COMP:10285"/>
        <dbReference type="Rhea" id="RHEA-COMP:10286"/>
        <dbReference type="ChEBI" id="CHEBI:15378"/>
        <dbReference type="ChEBI" id="CHEBI:57856"/>
        <dbReference type="ChEBI" id="CHEBI:59789"/>
        <dbReference type="ChEBI" id="CHEBI:74495"/>
        <dbReference type="ChEBI" id="CHEBI:82748"/>
        <dbReference type="EC" id="2.1.1.198"/>
    </reaction>
</comment>
<dbReference type="PANTHER" id="PTHR46111">
    <property type="entry name" value="RIBOSOMAL RNA SMALL SUBUNIT METHYLTRANSFERASE I"/>
    <property type="match status" value="1"/>
</dbReference>
<dbReference type="AlphaFoldDB" id="A0A1H8PAQ5"/>
<reference evidence="8 9" key="1">
    <citation type="submission" date="2016-10" db="EMBL/GenBank/DDBJ databases">
        <authorList>
            <person name="de Groot N.N."/>
        </authorList>
    </citation>
    <scope>NUCLEOTIDE SEQUENCE [LARGE SCALE GENOMIC DNA]</scope>
    <source>
        <strain evidence="8 9">CGMCC 1.10434</strain>
    </source>
</reference>
<evidence type="ECO:0000256" key="6">
    <source>
        <dbReference type="HAMAP-Rule" id="MF_01877"/>
    </source>
</evidence>
<evidence type="ECO:0000256" key="4">
    <source>
        <dbReference type="ARBA" id="ARBA00022679"/>
    </source>
</evidence>
<evidence type="ECO:0000256" key="5">
    <source>
        <dbReference type="ARBA" id="ARBA00022691"/>
    </source>
</evidence>
<name>A0A1H8PAQ5_9BACI</name>
<dbReference type="Gene3D" id="3.30.950.10">
    <property type="entry name" value="Methyltransferase, Cobalt-precorrin-4 Transmethylase, Domain 2"/>
    <property type="match status" value="1"/>
</dbReference>
<dbReference type="Proteomes" id="UP000199300">
    <property type="component" value="Unassembled WGS sequence"/>
</dbReference>